<accession>A0A8J2WTC9</accession>
<dbReference type="Proteomes" id="UP000789390">
    <property type="component" value="Unassembled WGS sequence"/>
</dbReference>
<dbReference type="EMBL" id="CAKKLH010000305">
    <property type="protein sequence ID" value="CAH0110728.1"/>
    <property type="molecule type" value="Genomic_DNA"/>
</dbReference>
<protein>
    <submittedName>
        <fullName evidence="1">Uncharacterized protein</fullName>
    </submittedName>
</protein>
<keyword evidence="2" id="KW-1185">Reference proteome</keyword>
<gene>
    <name evidence="1" type="ORF">DGAL_LOCUS14325</name>
</gene>
<organism evidence="1 2">
    <name type="scientific">Daphnia galeata</name>
    <dbReference type="NCBI Taxonomy" id="27404"/>
    <lineage>
        <taxon>Eukaryota</taxon>
        <taxon>Metazoa</taxon>
        <taxon>Ecdysozoa</taxon>
        <taxon>Arthropoda</taxon>
        <taxon>Crustacea</taxon>
        <taxon>Branchiopoda</taxon>
        <taxon>Diplostraca</taxon>
        <taxon>Cladocera</taxon>
        <taxon>Anomopoda</taxon>
        <taxon>Daphniidae</taxon>
        <taxon>Daphnia</taxon>
    </lineage>
</organism>
<sequence length="125" mass="13880">MILCPGTENPEFNPLRQANLITGEIDLDGCWRSKKPFPDLDLESRSGILAYLSSGSLVNKKMCICGDFPYACVYFKSDGAQQRHLYSRHRPYRSYSAGDGTPSVLHARGVEEMAAPLVSFFSISL</sequence>
<reference evidence="1" key="1">
    <citation type="submission" date="2021-11" db="EMBL/GenBank/DDBJ databases">
        <authorList>
            <person name="Schell T."/>
        </authorList>
    </citation>
    <scope>NUCLEOTIDE SEQUENCE</scope>
    <source>
        <strain evidence="1">M5</strain>
    </source>
</reference>
<dbReference type="AlphaFoldDB" id="A0A8J2WTC9"/>
<comment type="caution">
    <text evidence="1">The sequence shown here is derived from an EMBL/GenBank/DDBJ whole genome shotgun (WGS) entry which is preliminary data.</text>
</comment>
<proteinExistence type="predicted"/>
<evidence type="ECO:0000313" key="1">
    <source>
        <dbReference type="EMBL" id="CAH0110728.1"/>
    </source>
</evidence>
<evidence type="ECO:0000313" key="2">
    <source>
        <dbReference type="Proteomes" id="UP000789390"/>
    </source>
</evidence>
<name>A0A8J2WTC9_9CRUS</name>